<evidence type="ECO:0000313" key="4">
    <source>
        <dbReference type="Proteomes" id="UP000215361"/>
    </source>
</evidence>
<dbReference type="InterPro" id="IPR049435">
    <property type="entry name" value="Cas_Cas6_C"/>
</dbReference>
<dbReference type="GO" id="GO:0016788">
    <property type="term" value="F:hydrolase activity, acting on ester bonds"/>
    <property type="evidence" value="ECO:0007669"/>
    <property type="project" value="InterPro"/>
</dbReference>
<dbReference type="InterPro" id="IPR010156">
    <property type="entry name" value="CRISPR-assoc_prot_Cas6"/>
</dbReference>
<proteinExistence type="predicted"/>
<name>A0A233VW26_FINMA</name>
<accession>A0A233VW26</accession>
<dbReference type="Gene3D" id="3.30.70.1890">
    <property type="match status" value="1"/>
</dbReference>
<dbReference type="Pfam" id="PF01881">
    <property type="entry name" value="Cas_Cas6_C"/>
    <property type="match status" value="1"/>
</dbReference>
<dbReference type="CDD" id="cd21140">
    <property type="entry name" value="Cas6_I-like"/>
    <property type="match status" value="1"/>
</dbReference>
<dbReference type="EMBL" id="NDYI01000024">
    <property type="protein sequence ID" value="OXZ36616.1"/>
    <property type="molecule type" value="Genomic_DNA"/>
</dbReference>
<evidence type="ECO:0000256" key="1">
    <source>
        <dbReference type="ARBA" id="ARBA00023118"/>
    </source>
</evidence>
<reference evidence="4" key="1">
    <citation type="submission" date="2017-04" db="EMBL/GenBank/DDBJ databases">
        <title>Finegoldia magna isolated from orthopedic joint implant-associated infections.</title>
        <authorList>
            <person name="Bjorklund S."/>
            <person name="Bruggemann H."/>
            <person name="Jensen A."/>
            <person name="Hellmark B."/>
            <person name="Soderquist B."/>
        </authorList>
    </citation>
    <scope>NUCLEOTIDE SEQUENCE [LARGE SCALE GENOMIC DNA]</scope>
    <source>
        <strain evidence="4">08T492</strain>
    </source>
</reference>
<feature type="domain" description="CRISPR associated protein Cas6 C-terminal" evidence="2">
    <location>
        <begin position="119"/>
        <end position="239"/>
    </location>
</feature>
<sequence>MRFDVNITLNDKEIPKDKNRMFLSFIKHNLSKNNKRCFEKLYGKGITDRKSFALASYLPGAIFNKNTITIPNKKIKLTISVVDMELGVEIFNSMMGSVNNTYKYNNCELTTTSVKLLREKRIEHTSEIFKTLSPIVVRDHEKETNKDWFYDLSEPKGQEIFLRNLKYQLEEEIPESKYFLDELELEVLKNKKTVAKNYGINVQCNLCVIKIIAKSFILEHLYKSGVGSYKSQGFGLLDII</sequence>
<comment type="caution">
    <text evidence="3">The sequence shown here is derived from an EMBL/GenBank/DDBJ whole genome shotgun (WGS) entry which is preliminary data.</text>
</comment>
<dbReference type="GO" id="GO:0051607">
    <property type="term" value="P:defense response to virus"/>
    <property type="evidence" value="ECO:0007669"/>
    <property type="project" value="UniProtKB-KW"/>
</dbReference>
<dbReference type="InterPro" id="IPR045747">
    <property type="entry name" value="CRISPR-assoc_prot_Cas6_N_sf"/>
</dbReference>
<evidence type="ECO:0000313" key="3">
    <source>
        <dbReference type="EMBL" id="OXZ36616.1"/>
    </source>
</evidence>
<gene>
    <name evidence="3" type="ORF">B9N56_08150</name>
</gene>
<dbReference type="PANTHER" id="PTHR36984">
    <property type="entry name" value="CRISPR-ASSOCIATED ENDORIBONUCLEASE CAS6 1"/>
    <property type="match status" value="1"/>
</dbReference>
<dbReference type="Gene3D" id="3.30.70.1900">
    <property type="match status" value="1"/>
</dbReference>
<dbReference type="RefSeq" id="WP_094203008.1">
    <property type="nucleotide sequence ID" value="NZ_CAMPWK010000005.1"/>
</dbReference>
<dbReference type="Proteomes" id="UP000215361">
    <property type="component" value="Unassembled WGS sequence"/>
</dbReference>
<dbReference type="NCBIfam" id="TIGR01877">
    <property type="entry name" value="cas_cas6"/>
    <property type="match status" value="1"/>
</dbReference>
<dbReference type="PANTHER" id="PTHR36984:SF3">
    <property type="entry name" value="CRISPR-ASSOCIATED ENDORIBONUCLEASE CAS6"/>
    <property type="match status" value="1"/>
</dbReference>
<evidence type="ECO:0000259" key="2">
    <source>
        <dbReference type="Pfam" id="PF01881"/>
    </source>
</evidence>
<keyword evidence="1" id="KW-0051">Antiviral defense</keyword>
<organism evidence="3 4">
    <name type="scientific">Finegoldia magna</name>
    <name type="common">Peptostreptococcus magnus</name>
    <dbReference type="NCBI Taxonomy" id="1260"/>
    <lineage>
        <taxon>Bacteria</taxon>
        <taxon>Bacillati</taxon>
        <taxon>Bacillota</taxon>
        <taxon>Tissierellia</taxon>
        <taxon>Tissierellales</taxon>
        <taxon>Peptoniphilaceae</taxon>
        <taxon>Finegoldia</taxon>
    </lineage>
</organism>
<protein>
    <submittedName>
        <fullName evidence="3">CRISPR-associated endoribonuclease Cas6</fullName>
    </submittedName>
</protein>
<dbReference type="AlphaFoldDB" id="A0A233VW26"/>